<keyword evidence="1" id="KW-0812">Transmembrane</keyword>
<proteinExistence type="predicted"/>
<keyword evidence="1" id="KW-0472">Membrane</keyword>
<sequence>MEDKIKIAEGISLALAFFICSILLYLNPTFLGNEFITSLIGVVLGFIGIVGFLLEISKVFKESLKSAILDVGVAFFLGIIVVLLHYFFSNSFVNWVIIFLLLLLELIS</sequence>
<keyword evidence="3" id="KW-1185">Reference proteome</keyword>
<dbReference type="OrthoDB" id="9950429at2"/>
<dbReference type="EMBL" id="LGCI01000010">
    <property type="protein sequence ID" value="KOY81301.1"/>
    <property type="molecule type" value="Genomic_DNA"/>
</dbReference>
<dbReference type="AlphaFoldDB" id="A0A0N0CV63"/>
<protein>
    <submittedName>
        <fullName evidence="2">Uncharacterized protein</fullName>
    </submittedName>
</protein>
<feature type="transmembrane region" description="Helical" evidence="1">
    <location>
        <begin position="7"/>
        <end position="26"/>
    </location>
</feature>
<evidence type="ECO:0000313" key="3">
    <source>
        <dbReference type="Proteomes" id="UP000037977"/>
    </source>
</evidence>
<feature type="transmembrane region" description="Helical" evidence="1">
    <location>
        <begin position="92"/>
        <end position="107"/>
    </location>
</feature>
<evidence type="ECO:0000313" key="2">
    <source>
        <dbReference type="EMBL" id="KOY81301.1"/>
    </source>
</evidence>
<feature type="transmembrane region" description="Helical" evidence="1">
    <location>
        <begin position="38"/>
        <end position="56"/>
    </location>
</feature>
<gene>
    <name evidence="2" type="ORF">ADM90_19395</name>
</gene>
<dbReference type="STRING" id="33935.ADM90_19395"/>
<feature type="transmembrane region" description="Helical" evidence="1">
    <location>
        <begin position="68"/>
        <end position="86"/>
    </location>
</feature>
<dbReference type="Proteomes" id="UP000037977">
    <property type="component" value="Unassembled WGS sequence"/>
</dbReference>
<keyword evidence="1" id="KW-1133">Transmembrane helix</keyword>
<accession>A0A0N0CV63</accession>
<evidence type="ECO:0000256" key="1">
    <source>
        <dbReference type="SAM" id="Phobius"/>
    </source>
</evidence>
<name>A0A0N0CV63_9BACI</name>
<dbReference type="PATRIC" id="fig|33935.3.peg.2702"/>
<comment type="caution">
    <text evidence="2">The sequence shown here is derived from an EMBL/GenBank/DDBJ whole genome shotgun (WGS) entry which is preliminary data.</text>
</comment>
<organism evidence="2 3">
    <name type="scientific">Lysinibacillus macroides</name>
    <dbReference type="NCBI Taxonomy" id="33935"/>
    <lineage>
        <taxon>Bacteria</taxon>
        <taxon>Bacillati</taxon>
        <taxon>Bacillota</taxon>
        <taxon>Bacilli</taxon>
        <taxon>Bacillales</taxon>
        <taxon>Bacillaceae</taxon>
        <taxon>Lysinibacillus</taxon>
    </lineage>
</organism>
<reference evidence="2 3" key="1">
    <citation type="submission" date="2015-07" db="EMBL/GenBank/DDBJ databases">
        <title>Genome sequencing project for genomic taxonomy and phylogenomics of Bacillus-like bacteria.</title>
        <authorList>
            <person name="Liu B."/>
            <person name="Wang J."/>
            <person name="Zhu Y."/>
            <person name="Liu G."/>
            <person name="Chen Q."/>
            <person name="Chen Z."/>
            <person name="Che J."/>
            <person name="Ge C."/>
            <person name="Shi H."/>
            <person name="Pan Z."/>
            <person name="Liu X."/>
        </authorList>
    </citation>
    <scope>NUCLEOTIDE SEQUENCE [LARGE SCALE GENOMIC DNA]</scope>
    <source>
        <strain evidence="2 3">DSM 54</strain>
    </source>
</reference>
<dbReference type="RefSeq" id="WP_053996545.1">
    <property type="nucleotide sequence ID" value="NZ_CP065643.1"/>
</dbReference>